<accession>A0A2U2PKL9</accession>
<keyword evidence="4" id="KW-1185">Reference proteome</keyword>
<comment type="caution">
    <text evidence="3">The sequence shown here is derived from an EMBL/GenBank/DDBJ whole genome shotgun (WGS) entry which is preliminary data.</text>
</comment>
<dbReference type="CDD" id="cd04662">
    <property type="entry name" value="NUDIX_Hydrolase"/>
    <property type="match status" value="1"/>
</dbReference>
<evidence type="ECO:0000313" key="3">
    <source>
        <dbReference type="EMBL" id="PWG81709.1"/>
    </source>
</evidence>
<dbReference type="GO" id="GO:0006754">
    <property type="term" value="P:ATP biosynthetic process"/>
    <property type="evidence" value="ECO:0007669"/>
    <property type="project" value="TreeGrafter"/>
</dbReference>
<dbReference type="RefSeq" id="WP_109414655.1">
    <property type="nucleotide sequence ID" value="NZ_QEAS01000003.1"/>
</dbReference>
<feature type="domain" description="Nudix hydrolase" evidence="2">
    <location>
        <begin position="1"/>
        <end position="151"/>
    </location>
</feature>
<dbReference type="PANTHER" id="PTHR21340">
    <property type="entry name" value="DIADENOSINE 5,5-P1,P4-TETRAPHOSPHATE PYROPHOSPHOHYDROLASE MUTT"/>
    <property type="match status" value="1"/>
</dbReference>
<organism evidence="3 4">
    <name type="scientific">Pararcticibacter amylolyticus</name>
    <dbReference type="NCBI Taxonomy" id="2173175"/>
    <lineage>
        <taxon>Bacteria</taxon>
        <taxon>Pseudomonadati</taxon>
        <taxon>Bacteroidota</taxon>
        <taxon>Sphingobacteriia</taxon>
        <taxon>Sphingobacteriales</taxon>
        <taxon>Sphingobacteriaceae</taxon>
        <taxon>Pararcticibacter</taxon>
    </lineage>
</organism>
<dbReference type="GO" id="GO:0004081">
    <property type="term" value="F:bis(5'-nucleosyl)-tetraphosphatase (asymmetrical) activity"/>
    <property type="evidence" value="ECO:0007669"/>
    <property type="project" value="TreeGrafter"/>
</dbReference>
<dbReference type="InterPro" id="IPR015797">
    <property type="entry name" value="NUDIX_hydrolase-like_dom_sf"/>
</dbReference>
<dbReference type="PANTHER" id="PTHR21340:SF7">
    <property type="entry name" value="NUDIX HYDROLASE DOMAIN-CONTAINING PROTEIN"/>
    <property type="match status" value="1"/>
</dbReference>
<dbReference type="InterPro" id="IPR051325">
    <property type="entry name" value="Nudix_hydrolase_domain"/>
</dbReference>
<evidence type="ECO:0000259" key="2">
    <source>
        <dbReference type="PROSITE" id="PS51462"/>
    </source>
</evidence>
<gene>
    <name evidence="3" type="ORF">DDR33_04905</name>
</gene>
<dbReference type="Proteomes" id="UP000245647">
    <property type="component" value="Unassembled WGS sequence"/>
</dbReference>
<dbReference type="GO" id="GO:0006167">
    <property type="term" value="P:AMP biosynthetic process"/>
    <property type="evidence" value="ECO:0007669"/>
    <property type="project" value="TreeGrafter"/>
</dbReference>
<dbReference type="SUPFAM" id="SSF55811">
    <property type="entry name" value="Nudix"/>
    <property type="match status" value="1"/>
</dbReference>
<proteinExistence type="predicted"/>
<dbReference type="EMBL" id="QEAS01000003">
    <property type="protein sequence ID" value="PWG81709.1"/>
    <property type="molecule type" value="Genomic_DNA"/>
</dbReference>
<dbReference type="AlphaFoldDB" id="A0A2U2PKL9"/>
<dbReference type="PROSITE" id="PS51462">
    <property type="entry name" value="NUDIX"/>
    <property type="match status" value="1"/>
</dbReference>
<dbReference type="InterPro" id="IPR000086">
    <property type="entry name" value="NUDIX_hydrolase_dom"/>
</dbReference>
<name>A0A2U2PKL9_9SPHI</name>
<keyword evidence="1 3" id="KW-0378">Hydrolase</keyword>
<dbReference type="InterPro" id="IPR020084">
    <property type="entry name" value="NUDIX_hydrolase_CS"/>
</dbReference>
<reference evidence="3 4" key="1">
    <citation type="submission" date="2018-04" db="EMBL/GenBank/DDBJ databases">
        <title>Pedobacter chongqingensis sp. nov., isolated from a rottenly hemp rope.</title>
        <authorList>
            <person name="Cai Y."/>
        </authorList>
    </citation>
    <scope>NUCLEOTIDE SEQUENCE [LARGE SCALE GENOMIC DNA]</scope>
    <source>
        <strain evidence="3 4">FJ4-8</strain>
    </source>
</reference>
<sequence>MHKRSAGILVYRVIDQKPQVLLVHPGGPFYARKDAGVWSVPKGEYSEEEDPLSVAKREFNEETGNTLSPSAKVVPLQPVTIKSGKQITVWAVETDFESPYLLSNTFEIEWPPRSGKTQVFPEADKAEWFHLDEAMEKIHPGQAGILQQLQSLLS</sequence>
<dbReference type="Pfam" id="PF00293">
    <property type="entry name" value="NUDIX"/>
    <property type="match status" value="1"/>
</dbReference>
<dbReference type="PROSITE" id="PS00893">
    <property type="entry name" value="NUDIX_BOX"/>
    <property type="match status" value="1"/>
</dbReference>
<protein>
    <submittedName>
        <fullName evidence="3">NTP pyrophosphohydrolase</fullName>
    </submittedName>
</protein>
<evidence type="ECO:0000256" key="1">
    <source>
        <dbReference type="ARBA" id="ARBA00022801"/>
    </source>
</evidence>
<dbReference type="OrthoDB" id="954553at2"/>
<dbReference type="Gene3D" id="3.90.79.10">
    <property type="entry name" value="Nucleoside Triphosphate Pyrophosphohydrolase"/>
    <property type="match status" value="1"/>
</dbReference>
<evidence type="ECO:0000313" key="4">
    <source>
        <dbReference type="Proteomes" id="UP000245647"/>
    </source>
</evidence>